<feature type="transmembrane region" description="Helical" evidence="1">
    <location>
        <begin position="31"/>
        <end position="49"/>
    </location>
</feature>
<keyword evidence="1" id="KW-1133">Transmembrane helix</keyword>
<dbReference type="CDD" id="cd01948">
    <property type="entry name" value="EAL"/>
    <property type="match status" value="1"/>
</dbReference>
<sequence length="784" mass="81389">MAVRQDHGRAVVAAVRDWYLHGDVVDRARRLFFLVAIGSTLLTAAGAEVDTGAGRLVVLAAVVVLIASWTHGYLRAAARPRPDLFDAADAVARAAFVAAVADPPAVLGFLFWAVWFRSQYGSGRTALLRCVHHVAAVTVGAAVWWALPANTETSTVWGVAGAFPVVFLGLAVARRVHSAAARIVRDQRREAALSTLGAAVVGLVDRAEVVRAGMAAAREIAAATPGLRLALVRVRDGVGDADLRAGDWATPLTLARVPAEASGAAALPTDAALDAAAGTTGSWTSYASPVPDGQTWLVAGGDELAAEGLHAASLLNNGIALALNRCAAHAALTRRADTDSLTGLANRGAFRDAVDLALLDHERSDGEAGPFVLFVDLDDFKYVNDGFGHGAGDDVLTATADRLRATVGAAGLCARLGGDEFAVLLPSTTTDVAEALAQAVVDAVTVPVAVVTGVAEMAAEEVQVGCSVGVARCAGATGGVDEVVQRADVAMYSAKTGGGGVAVFGRRSAAAEAEAVLLRELAGATARGQIEVHYQPVVDLAEDAADVSCSGMEALVRWNHPERGLVGPQDFIARAERSGAIHEIGAHVLDQACRDAAAWTVAGRPLTVHVNVSVAQLADDRLLTVVRSCLRRSGLPPEQLVLEITESMVLEAPDALRRVHDLAATGVRIAVDDFGTGYASLTALRRLPVSLVKVDRSFVAGATSNPADLAIIEAVVQMAGRLGVEVVAEGVEEVAQAQLLAAAGAHHAQGFLYATPLPRAAFDEWLATRTPLHPRPVRRRTTAD</sequence>
<keyword evidence="1" id="KW-0812">Transmembrane</keyword>
<proteinExistence type="predicted"/>
<dbReference type="InterPro" id="IPR029787">
    <property type="entry name" value="Nucleotide_cyclase"/>
</dbReference>
<dbReference type="InterPro" id="IPR000160">
    <property type="entry name" value="GGDEF_dom"/>
</dbReference>
<feature type="transmembrane region" description="Helical" evidence="1">
    <location>
        <begin position="94"/>
        <end position="114"/>
    </location>
</feature>
<accession>A0ABV3PD46</accession>
<dbReference type="Proteomes" id="UP001555826">
    <property type="component" value="Unassembled WGS sequence"/>
</dbReference>
<organism evidence="4 5">
    <name type="scientific">Kineococcus endophyticus</name>
    <dbReference type="NCBI Taxonomy" id="1181883"/>
    <lineage>
        <taxon>Bacteria</taxon>
        <taxon>Bacillati</taxon>
        <taxon>Actinomycetota</taxon>
        <taxon>Actinomycetes</taxon>
        <taxon>Kineosporiales</taxon>
        <taxon>Kineosporiaceae</taxon>
        <taxon>Kineococcus</taxon>
    </lineage>
</organism>
<dbReference type="Pfam" id="PF00990">
    <property type="entry name" value="GGDEF"/>
    <property type="match status" value="1"/>
</dbReference>
<evidence type="ECO:0000259" key="2">
    <source>
        <dbReference type="PROSITE" id="PS50883"/>
    </source>
</evidence>
<keyword evidence="1" id="KW-0472">Membrane</keyword>
<gene>
    <name evidence="4" type="ORF">AB1207_22745</name>
</gene>
<evidence type="ECO:0000256" key="1">
    <source>
        <dbReference type="SAM" id="Phobius"/>
    </source>
</evidence>
<feature type="transmembrane region" description="Helical" evidence="1">
    <location>
        <begin position="56"/>
        <end position="74"/>
    </location>
</feature>
<dbReference type="SUPFAM" id="SSF141868">
    <property type="entry name" value="EAL domain-like"/>
    <property type="match status" value="1"/>
</dbReference>
<dbReference type="SMART" id="SM00052">
    <property type="entry name" value="EAL"/>
    <property type="match status" value="1"/>
</dbReference>
<dbReference type="CDD" id="cd01949">
    <property type="entry name" value="GGDEF"/>
    <property type="match status" value="1"/>
</dbReference>
<feature type="domain" description="GGDEF" evidence="3">
    <location>
        <begin position="368"/>
        <end position="506"/>
    </location>
</feature>
<dbReference type="InterPro" id="IPR052155">
    <property type="entry name" value="Biofilm_reg_signaling"/>
</dbReference>
<dbReference type="SUPFAM" id="SSF55073">
    <property type="entry name" value="Nucleotide cyclase"/>
    <property type="match status" value="1"/>
</dbReference>
<dbReference type="InterPro" id="IPR043128">
    <property type="entry name" value="Rev_trsase/Diguanyl_cyclase"/>
</dbReference>
<dbReference type="PANTHER" id="PTHR44757">
    <property type="entry name" value="DIGUANYLATE CYCLASE DGCP"/>
    <property type="match status" value="1"/>
</dbReference>
<dbReference type="InterPro" id="IPR035919">
    <property type="entry name" value="EAL_sf"/>
</dbReference>
<dbReference type="PROSITE" id="PS50883">
    <property type="entry name" value="EAL"/>
    <property type="match status" value="1"/>
</dbReference>
<dbReference type="PROSITE" id="PS50887">
    <property type="entry name" value="GGDEF"/>
    <property type="match status" value="1"/>
</dbReference>
<evidence type="ECO:0000313" key="5">
    <source>
        <dbReference type="Proteomes" id="UP001555826"/>
    </source>
</evidence>
<dbReference type="Pfam" id="PF00563">
    <property type="entry name" value="EAL"/>
    <property type="match status" value="1"/>
</dbReference>
<dbReference type="Gene3D" id="3.30.70.270">
    <property type="match status" value="1"/>
</dbReference>
<feature type="transmembrane region" description="Helical" evidence="1">
    <location>
        <begin position="126"/>
        <end position="147"/>
    </location>
</feature>
<dbReference type="RefSeq" id="WP_367640960.1">
    <property type="nucleotide sequence ID" value="NZ_JBFNQN010000019.1"/>
</dbReference>
<dbReference type="InterPro" id="IPR001633">
    <property type="entry name" value="EAL_dom"/>
</dbReference>
<keyword evidence="5" id="KW-1185">Reference proteome</keyword>
<evidence type="ECO:0000313" key="4">
    <source>
        <dbReference type="EMBL" id="MEW9267569.1"/>
    </source>
</evidence>
<name>A0ABV3PD46_9ACTN</name>
<reference evidence="4 5" key="1">
    <citation type="submission" date="2024-07" db="EMBL/GenBank/DDBJ databases">
        <authorList>
            <person name="Thanompreechachai J."/>
            <person name="Duangmal K."/>
        </authorList>
    </citation>
    <scope>NUCLEOTIDE SEQUENCE [LARGE SCALE GENOMIC DNA]</scope>
    <source>
        <strain evidence="4 5">KCTC 19886</strain>
    </source>
</reference>
<protein>
    <submittedName>
        <fullName evidence="4">EAL domain-containing protein</fullName>
    </submittedName>
</protein>
<evidence type="ECO:0000259" key="3">
    <source>
        <dbReference type="PROSITE" id="PS50887"/>
    </source>
</evidence>
<dbReference type="EMBL" id="JBFNQN010000019">
    <property type="protein sequence ID" value="MEW9267569.1"/>
    <property type="molecule type" value="Genomic_DNA"/>
</dbReference>
<feature type="transmembrane region" description="Helical" evidence="1">
    <location>
        <begin position="153"/>
        <end position="173"/>
    </location>
</feature>
<dbReference type="Gene3D" id="3.20.20.450">
    <property type="entry name" value="EAL domain"/>
    <property type="match status" value="1"/>
</dbReference>
<dbReference type="NCBIfam" id="TIGR00254">
    <property type="entry name" value="GGDEF"/>
    <property type="match status" value="1"/>
</dbReference>
<dbReference type="PANTHER" id="PTHR44757:SF2">
    <property type="entry name" value="BIOFILM ARCHITECTURE MAINTENANCE PROTEIN MBAA"/>
    <property type="match status" value="1"/>
</dbReference>
<dbReference type="SMART" id="SM00267">
    <property type="entry name" value="GGDEF"/>
    <property type="match status" value="1"/>
</dbReference>
<comment type="caution">
    <text evidence="4">The sequence shown here is derived from an EMBL/GenBank/DDBJ whole genome shotgun (WGS) entry which is preliminary data.</text>
</comment>
<feature type="domain" description="EAL" evidence="2">
    <location>
        <begin position="514"/>
        <end position="770"/>
    </location>
</feature>